<gene>
    <name evidence="4" type="ORF">ADIARSV_3100</name>
</gene>
<feature type="domain" description="Response regulatory" evidence="2">
    <location>
        <begin position="5"/>
        <end position="123"/>
    </location>
</feature>
<dbReference type="PROSITE" id="PS50112">
    <property type="entry name" value="PAS"/>
    <property type="match status" value="1"/>
</dbReference>
<dbReference type="SMART" id="SM00091">
    <property type="entry name" value="PAS"/>
    <property type="match status" value="1"/>
</dbReference>
<sequence>MQTIKILFVDNNEDDYNLVRDYLTFGISQNFYELTWCNNYKEAINAMLKSFYDLYLIDYNLDNNTGLELLKEALKSNCNEPVIMLTSQENKKIDEQALKNGAANYLIKQQLTTVALERAISYATQQSQNLGKLKQSEHTFRKLFERSKESILITDNNGRVYGANYSAITLLGIAENNLYTINFDTFFQDQYSYMKLMEAIEEQGAANNMIINFVTLLGEIKKCRVSAFSEIPQHGEIVLHYVFLNEILSNAENSLTVNP</sequence>
<dbReference type="EMBL" id="AQPN01000105">
    <property type="protein sequence ID" value="EOR93760.1"/>
    <property type="molecule type" value="Genomic_DNA"/>
</dbReference>
<reference evidence="4 5" key="1">
    <citation type="journal article" date="2013" name="Genome Announc.">
        <title>Draft Genome Sequence of Arcticibacter svalbardensis Strain MN12-7T, a Member of the Family Sphingobacteriaceae Isolated from an Arctic Soil Sample.</title>
        <authorList>
            <person name="Shivaji S."/>
            <person name="Ara S."/>
            <person name="Prasad S."/>
            <person name="Manasa B.P."/>
            <person name="Begum Z."/>
            <person name="Singh A."/>
            <person name="Kumar Pinnaka A."/>
        </authorList>
    </citation>
    <scope>NUCLEOTIDE SEQUENCE [LARGE SCALE GENOMIC DNA]</scope>
    <source>
        <strain evidence="4 5">MN12-7</strain>
    </source>
</reference>
<dbReference type="RefSeq" id="WP_016196330.1">
    <property type="nucleotide sequence ID" value="NZ_AQPN01000105.1"/>
</dbReference>
<accession>R9GQF5</accession>
<dbReference type="AlphaFoldDB" id="R9GQF5"/>
<feature type="modified residue" description="4-aspartylphosphate" evidence="1">
    <location>
        <position position="58"/>
    </location>
</feature>
<evidence type="ECO:0000313" key="5">
    <source>
        <dbReference type="Proteomes" id="UP000014174"/>
    </source>
</evidence>
<dbReference type="InterPro" id="IPR000014">
    <property type="entry name" value="PAS"/>
</dbReference>
<dbReference type="SUPFAM" id="SSF52172">
    <property type="entry name" value="CheY-like"/>
    <property type="match status" value="1"/>
</dbReference>
<proteinExistence type="predicted"/>
<dbReference type="PANTHER" id="PTHR45526:SF1">
    <property type="entry name" value="TRANSCRIPTIONAL REGULATORY PROTEIN DCUR-RELATED"/>
    <property type="match status" value="1"/>
</dbReference>
<dbReference type="eggNOG" id="COG0784">
    <property type="taxonomic scope" value="Bacteria"/>
</dbReference>
<evidence type="ECO:0000256" key="1">
    <source>
        <dbReference type="PROSITE-ProRule" id="PRU00169"/>
    </source>
</evidence>
<evidence type="ECO:0000259" key="2">
    <source>
        <dbReference type="PROSITE" id="PS50110"/>
    </source>
</evidence>
<dbReference type="Gene3D" id="3.30.450.20">
    <property type="entry name" value="PAS domain"/>
    <property type="match status" value="1"/>
</dbReference>
<dbReference type="NCBIfam" id="TIGR00229">
    <property type="entry name" value="sensory_box"/>
    <property type="match status" value="1"/>
</dbReference>
<keyword evidence="5" id="KW-1185">Reference proteome</keyword>
<dbReference type="Gene3D" id="3.40.50.2300">
    <property type="match status" value="1"/>
</dbReference>
<dbReference type="InterPro" id="IPR011006">
    <property type="entry name" value="CheY-like_superfamily"/>
</dbReference>
<organism evidence="4 5">
    <name type="scientific">Arcticibacter svalbardensis MN12-7</name>
    <dbReference type="NCBI Taxonomy" id="1150600"/>
    <lineage>
        <taxon>Bacteria</taxon>
        <taxon>Pseudomonadati</taxon>
        <taxon>Bacteroidota</taxon>
        <taxon>Sphingobacteriia</taxon>
        <taxon>Sphingobacteriales</taxon>
        <taxon>Sphingobacteriaceae</taxon>
        <taxon>Arcticibacter</taxon>
    </lineage>
</organism>
<comment type="caution">
    <text evidence="4">The sequence shown here is derived from an EMBL/GenBank/DDBJ whole genome shotgun (WGS) entry which is preliminary data.</text>
</comment>
<dbReference type="InterPro" id="IPR001789">
    <property type="entry name" value="Sig_transdc_resp-reg_receiver"/>
</dbReference>
<dbReference type="Proteomes" id="UP000014174">
    <property type="component" value="Unassembled WGS sequence"/>
</dbReference>
<evidence type="ECO:0000313" key="4">
    <source>
        <dbReference type="EMBL" id="EOR93760.1"/>
    </source>
</evidence>
<dbReference type="OrthoDB" id="1931120at2"/>
<protein>
    <submittedName>
        <fullName evidence="4">Two-component response regulator</fullName>
    </submittedName>
</protein>
<dbReference type="GO" id="GO:0000156">
    <property type="term" value="F:phosphorelay response regulator activity"/>
    <property type="evidence" value="ECO:0007669"/>
    <property type="project" value="TreeGrafter"/>
</dbReference>
<evidence type="ECO:0000259" key="3">
    <source>
        <dbReference type="PROSITE" id="PS50112"/>
    </source>
</evidence>
<keyword evidence="1" id="KW-0597">Phosphoprotein</keyword>
<feature type="domain" description="PAS" evidence="3">
    <location>
        <begin position="136"/>
        <end position="178"/>
    </location>
</feature>
<dbReference type="SMART" id="SM00448">
    <property type="entry name" value="REC"/>
    <property type="match status" value="1"/>
</dbReference>
<dbReference type="PROSITE" id="PS50110">
    <property type="entry name" value="RESPONSE_REGULATORY"/>
    <property type="match status" value="1"/>
</dbReference>
<dbReference type="CDD" id="cd00156">
    <property type="entry name" value="REC"/>
    <property type="match status" value="1"/>
</dbReference>
<name>R9GQF5_9SPHI</name>
<dbReference type="SUPFAM" id="SSF55785">
    <property type="entry name" value="PYP-like sensor domain (PAS domain)"/>
    <property type="match status" value="1"/>
</dbReference>
<dbReference type="PANTHER" id="PTHR45526">
    <property type="entry name" value="TRANSCRIPTIONAL REGULATORY PROTEIN DPIA"/>
    <property type="match status" value="1"/>
</dbReference>
<dbReference type="InterPro" id="IPR051271">
    <property type="entry name" value="2C-system_Tx_regulators"/>
</dbReference>
<dbReference type="InterPro" id="IPR035965">
    <property type="entry name" value="PAS-like_dom_sf"/>
</dbReference>
<dbReference type="Pfam" id="PF00072">
    <property type="entry name" value="Response_reg"/>
    <property type="match status" value="1"/>
</dbReference>
<dbReference type="STRING" id="1150600.ADIARSV_3100"/>